<name>A0ABQ7FUY2_DUNSA</name>
<protein>
    <submittedName>
        <fullName evidence="1">Uncharacterized protein</fullName>
    </submittedName>
</protein>
<keyword evidence="2" id="KW-1185">Reference proteome</keyword>
<dbReference type="Proteomes" id="UP000815325">
    <property type="component" value="Unassembled WGS sequence"/>
</dbReference>
<comment type="caution">
    <text evidence="1">The sequence shown here is derived from an EMBL/GenBank/DDBJ whole genome shotgun (WGS) entry which is preliminary data.</text>
</comment>
<evidence type="ECO:0000313" key="1">
    <source>
        <dbReference type="EMBL" id="KAF5826204.1"/>
    </source>
</evidence>
<sequence>MRRELLRKWTCDGRAERCVAIPPEKLRKTFRLAPLSETRICTGTGSICACKSVLIQELCGVHTACLIPAAQEHKQGRQACRSV</sequence>
<organism evidence="1 2">
    <name type="scientific">Dunaliella salina</name>
    <name type="common">Green alga</name>
    <name type="synonym">Protococcus salinus</name>
    <dbReference type="NCBI Taxonomy" id="3046"/>
    <lineage>
        <taxon>Eukaryota</taxon>
        <taxon>Viridiplantae</taxon>
        <taxon>Chlorophyta</taxon>
        <taxon>core chlorophytes</taxon>
        <taxon>Chlorophyceae</taxon>
        <taxon>CS clade</taxon>
        <taxon>Chlamydomonadales</taxon>
        <taxon>Dunaliellaceae</taxon>
        <taxon>Dunaliella</taxon>
    </lineage>
</organism>
<evidence type="ECO:0000313" key="2">
    <source>
        <dbReference type="Proteomes" id="UP000815325"/>
    </source>
</evidence>
<reference evidence="1" key="1">
    <citation type="submission" date="2017-08" db="EMBL/GenBank/DDBJ databases">
        <authorList>
            <person name="Polle J.E."/>
            <person name="Barry K."/>
            <person name="Cushman J."/>
            <person name="Schmutz J."/>
            <person name="Tran D."/>
            <person name="Hathwaick L.T."/>
            <person name="Yim W.C."/>
            <person name="Jenkins J."/>
            <person name="Mckie-Krisberg Z.M."/>
            <person name="Prochnik S."/>
            <person name="Lindquist E."/>
            <person name="Dockter R.B."/>
            <person name="Adam C."/>
            <person name="Molina H."/>
            <person name="Bunkerborg J."/>
            <person name="Jin E."/>
            <person name="Buchheim M."/>
            <person name="Magnuson J."/>
        </authorList>
    </citation>
    <scope>NUCLEOTIDE SEQUENCE</scope>
    <source>
        <strain evidence="1">CCAP 19/18</strain>
    </source>
</reference>
<dbReference type="EMBL" id="MU071188">
    <property type="protein sequence ID" value="KAF5826204.1"/>
    <property type="molecule type" value="Genomic_DNA"/>
</dbReference>
<proteinExistence type="predicted"/>
<accession>A0ABQ7FUY2</accession>
<gene>
    <name evidence="1" type="ORF">DUNSADRAFT_4176</name>
</gene>